<comment type="caution">
    <text evidence="2">The sequence shown here is derived from an EMBL/GenBank/DDBJ whole genome shotgun (WGS) entry which is preliminary data.</text>
</comment>
<name>A0A699R7Q6_TANCI</name>
<evidence type="ECO:0000313" key="2">
    <source>
        <dbReference type="EMBL" id="GFC82340.1"/>
    </source>
</evidence>
<sequence length="176" mass="19304">YLGGRPSEEPRTIPAAPVLRNLQALTTSMSFQDSAPVPTNSSNTPVSSYNVDAPSQQHAQQQRNFTPSLTASAADNVSNVVFYGGLFVNPFATPSTESVVSSTQYVDPLNMHTFYQPHPHDYQWTKDHPLDKVIGEPSRPVLTRNQLKTDGDICIYALTVSIMEPKTVKEALTDPT</sequence>
<organism evidence="2">
    <name type="scientific">Tanacetum cinerariifolium</name>
    <name type="common">Dalmatian daisy</name>
    <name type="synonym">Chrysanthemum cinerariifolium</name>
    <dbReference type="NCBI Taxonomy" id="118510"/>
    <lineage>
        <taxon>Eukaryota</taxon>
        <taxon>Viridiplantae</taxon>
        <taxon>Streptophyta</taxon>
        <taxon>Embryophyta</taxon>
        <taxon>Tracheophyta</taxon>
        <taxon>Spermatophyta</taxon>
        <taxon>Magnoliopsida</taxon>
        <taxon>eudicotyledons</taxon>
        <taxon>Gunneridae</taxon>
        <taxon>Pentapetalae</taxon>
        <taxon>asterids</taxon>
        <taxon>campanulids</taxon>
        <taxon>Asterales</taxon>
        <taxon>Asteraceae</taxon>
        <taxon>Asteroideae</taxon>
        <taxon>Anthemideae</taxon>
        <taxon>Anthemidinae</taxon>
        <taxon>Tanacetum</taxon>
    </lineage>
</organism>
<evidence type="ECO:0008006" key="3">
    <source>
        <dbReference type="Google" id="ProtNLM"/>
    </source>
</evidence>
<dbReference type="AlphaFoldDB" id="A0A699R7Q6"/>
<proteinExistence type="predicted"/>
<dbReference type="EMBL" id="BKCJ011083952">
    <property type="protein sequence ID" value="GFC82340.1"/>
    <property type="molecule type" value="Genomic_DNA"/>
</dbReference>
<reference evidence="2" key="1">
    <citation type="journal article" date="2019" name="Sci. Rep.">
        <title>Draft genome of Tanacetum cinerariifolium, the natural source of mosquito coil.</title>
        <authorList>
            <person name="Yamashiro T."/>
            <person name="Shiraishi A."/>
            <person name="Satake H."/>
            <person name="Nakayama K."/>
        </authorList>
    </citation>
    <scope>NUCLEOTIDE SEQUENCE</scope>
</reference>
<feature type="non-terminal residue" evidence="2">
    <location>
        <position position="1"/>
    </location>
</feature>
<accession>A0A699R7Q6</accession>
<protein>
    <recommendedName>
        <fullName evidence="3">Integrase, catalytic region, zinc finger, CCHC-type, peptidase aspartic, catalytic</fullName>
    </recommendedName>
</protein>
<gene>
    <name evidence="2" type="ORF">Tci_854310</name>
</gene>
<evidence type="ECO:0000256" key="1">
    <source>
        <dbReference type="SAM" id="MobiDB-lite"/>
    </source>
</evidence>
<feature type="region of interest" description="Disordered" evidence="1">
    <location>
        <begin position="32"/>
        <end position="63"/>
    </location>
</feature>